<keyword evidence="2" id="KW-1185">Reference proteome</keyword>
<proteinExistence type="predicted"/>
<evidence type="ECO:0000313" key="2">
    <source>
        <dbReference type="Proteomes" id="UP000225706"/>
    </source>
</evidence>
<dbReference type="PANTHER" id="PTHR31511:SF12">
    <property type="entry name" value="RHO TERMINATION FACTOR N-TERMINAL DOMAIN-CONTAINING PROTEIN"/>
    <property type="match status" value="1"/>
</dbReference>
<dbReference type="Proteomes" id="UP000225706">
    <property type="component" value="Unassembled WGS sequence"/>
</dbReference>
<comment type="caution">
    <text evidence="1">The sequence shown here is derived from an EMBL/GenBank/DDBJ whole genome shotgun (WGS) entry which is preliminary data.</text>
</comment>
<reference evidence="2" key="1">
    <citation type="journal article" date="2017" name="bioRxiv">
        <title>Comparative analysis of the genomes of Stylophora pistillata and Acropora digitifera provides evidence for extensive differences between species of corals.</title>
        <authorList>
            <person name="Voolstra C.R."/>
            <person name="Li Y."/>
            <person name="Liew Y.J."/>
            <person name="Baumgarten S."/>
            <person name="Zoccola D."/>
            <person name="Flot J.-F."/>
            <person name="Tambutte S."/>
            <person name="Allemand D."/>
            <person name="Aranda M."/>
        </authorList>
    </citation>
    <scope>NUCLEOTIDE SEQUENCE [LARGE SCALE GENOMIC DNA]</scope>
</reference>
<dbReference type="AlphaFoldDB" id="A0A2B4RFF4"/>
<name>A0A2B4RFF4_STYPI</name>
<evidence type="ECO:0000313" key="1">
    <source>
        <dbReference type="EMBL" id="PFX15108.1"/>
    </source>
</evidence>
<dbReference type="PANTHER" id="PTHR31511">
    <property type="entry name" value="PROTEIN CBG23764"/>
    <property type="match status" value="1"/>
</dbReference>
<evidence type="ECO:0008006" key="3">
    <source>
        <dbReference type="Google" id="ProtNLM"/>
    </source>
</evidence>
<dbReference type="STRING" id="50429.A0A2B4RFF4"/>
<accession>A0A2B4RFF4</accession>
<gene>
    <name evidence="1" type="ORF">AWC38_SpisGene20693</name>
</gene>
<sequence>MLGSRRSLLHSTTSDFLDEWNEFVENYENNPFTSLDSGCWCAHESASALRGFTRQFRINAVEGFGPNQFTQEAKPAVLKIMRENRQTRLKMILSCKMKRRATDGEVQYLDAYFHTNTIENLNATNESKVYERFMQTIQERIEEFNNNRIEKNPQRIKKIPKEQSDPLDCRGINFLVELDKIKKFEKQNENITVNVFGCESEARVYPLRISKSPAEERNQVINLLLIEKDGDAVANKHYCFINNMSRLLSSQVKSVAVGSYTNKEVDIKTELPFIDSLKFMASLDKLKGSVSYEYMSSIEKFGETELPPKREFYSKLTDCDITDEDYEHAKKIWNELKMKNMGDYHDLYLKSDVHLLADVFEEFRNVCLENYNLNPAWCYTAPGLAGDAALKVTKVELELLSDLEMLLMFKKGIRGGISMIPNHHGKANNKYMGKQFDREKTIKISGYLDANNLYG</sequence>
<organism evidence="1 2">
    <name type="scientific">Stylophora pistillata</name>
    <name type="common">Smooth cauliflower coral</name>
    <dbReference type="NCBI Taxonomy" id="50429"/>
    <lineage>
        <taxon>Eukaryota</taxon>
        <taxon>Metazoa</taxon>
        <taxon>Cnidaria</taxon>
        <taxon>Anthozoa</taxon>
        <taxon>Hexacorallia</taxon>
        <taxon>Scleractinia</taxon>
        <taxon>Astrocoeniina</taxon>
        <taxon>Pocilloporidae</taxon>
        <taxon>Stylophora</taxon>
    </lineage>
</organism>
<protein>
    <recommendedName>
        <fullName evidence="3">DNA-directed DNA polymerase</fullName>
    </recommendedName>
</protein>
<dbReference type="EMBL" id="LSMT01000685">
    <property type="protein sequence ID" value="PFX15108.1"/>
    <property type="molecule type" value="Genomic_DNA"/>
</dbReference>